<sequence>MKVKIFVNNPFQENTILLYDETKEAVVIDCGCFDSEEREAFKKFVRENQLQLVCSLNTHLHIDHVLGNNFIQDVYGLAPQASQEDDFLIKNAVQYAAYLGISGIAQPPVTSHYLKDGDTIRFGNSELMVIAVPGHSPGGLCFYSDADKLLISGDSLFAGSIGRTDLPGGDSRQLLAAIRAKLFVLEDQVKVLPGHGPMTTIGEEKRHNPFF</sequence>
<dbReference type="GO" id="GO:0016787">
    <property type="term" value="F:hydrolase activity"/>
    <property type="evidence" value="ECO:0007669"/>
    <property type="project" value="UniProtKB-KW"/>
</dbReference>
<dbReference type="STRING" id="742817.HMPREF9449_01296"/>
<evidence type="ECO:0000259" key="5">
    <source>
        <dbReference type="SMART" id="SM00849"/>
    </source>
</evidence>
<name>H1DGB0_9BACT</name>
<feature type="domain" description="Metallo-beta-lactamase" evidence="5">
    <location>
        <begin position="12"/>
        <end position="195"/>
    </location>
</feature>
<dbReference type="SMART" id="SM00849">
    <property type="entry name" value="Lactamase_B"/>
    <property type="match status" value="1"/>
</dbReference>
<comment type="caution">
    <text evidence="6">The sequence shown here is derived from an EMBL/GenBank/DDBJ whole genome shotgun (WGS) entry which is preliminary data.</text>
</comment>
<dbReference type="CDD" id="cd06262">
    <property type="entry name" value="metallo-hydrolase-like_MBL-fold"/>
    <property type="match status" value="1"/>
</dbReference>
<dbReference type="PATRIC" id="fig|742817.3.peg.1376"/>
<evidence type="ECO:0000256" key="3">
    <source>
        <dbReference type="ARBA" id="ARBA00022801"/>
    </source>
</evidence>
<dbReference type="HOGENOM" id="CLU_030571_5_3_10"/>
<dbReference type="InterPro" id="IPR036866">
    <property type="entry name" value="RibonucZ/Hydroxyglut_hydro"/>
</dbReference>
<reference evidence="6 7" key="1">
    <citation type="submission" date="2012-01" db="EMBL/GenBank/DDBJ databases">
        <title>The Genome Sequence of Odoribacter laneus YIT 12061.</title>
        <authorList>
            <consortium name="The Broad Institute Genome Sequencing Platform"/>
            <person name="Earl A."/>
            <person name="Ward D."/>
            <person name="Feldgarden M."/>
            <person name="Gevers D."/>
            <person name="Morotomi M."/>
            <person name="Young S.K."/>
            <person name="Zeng Q."/>
            <person name="Gargeya S."/>
            <person name="Fitzgerald M."/>
            <person name="Haas B."/>
            <person name="Abouelleil A."/>
            <person name="Alvarado L."/>
            <person name="Arachchi H.M."/>
            <person name="Berlin A."/>
            <person name="Chapman S.B."/>
            <person name="Gearin G."/>
            <person name="Goldberg J."/>
            <person name="Griggs A."/>
            <person name="Gujja S."/>
            <person name="Hansen M."/>
            <person name="Heiman D."/>
            <person name="Howarth C."/>
            <person name="Larimer J."/>
            <person name="Lui A."/>
            <person name="MacDonald P.J.P."/>
            <person name="McCowen C."/>
            <person name="Montmayeur A."/>
            <person name="Murphy C."/>
            <person name="Neiman D."/>
            <person name="Pearson M."/>
            <person name="Priest M."/>
            <person name="Roberts A."/>
            <person name="Saif S."/>
            <person name="Shea T."/>
            <person name="Sisk P."/>
            <person name="Stolte C."/>
            <person name="Sykes S."/>
            <person name="Wortman J."/>
            <person name="Nusbaum C."/>
            <person name="Birren B."/>
        </authorList>
    </citation>
    <scope>NUCLEOTIDE SEQUENCE [LARGE SCALE GENOMIC DNA]</scope>
    <source>
        <strain evidence="6 7">YIT 12061</strain>
    </source>
</reference>
<keyword evidence="2" id="KW-0479">Metal-binding</keyword>
<evidence type="ECO:0000256" key="1">
    <source>
        <dbReference type="ARBA" id="ARBA00001947"/>
    </source>
</evidence>
<evidence type="ECO:0000256" key="4">
    <source>
        <dbReference type="ARBA" id="ARBA00022833"/>
    </source>
</evidence>
<dbReference type="Pfam" id="PF00753">
    <property type="entry name" value="Lactamase_B"/>
    <property type="match status" value="1"/>
</dbReference>
<dbReference type="SUPFAM" id="SSF56281">
    <property type="entry name" value="Metallo-hydrolase/oxidoreductase"/>
    <property type="match status" value="1"/>
</dbReference>
<organism evidence="6 7">
    <name type="scientific">Odoribacter laneus YIT 12061</name>
    <dbReference type="NCBI Taxonomy" id="742817"/>
    <lineage>
        <taxon>Bacteria</taxon>
        <taxon>Pseudomonadati</taxon>
        <taxon>Bacteroidota</taxon>
        <taxon>Bacteroidia</taxon>
        <taxon>Bacteroidales</taxon>
        <taxon>Odoribacteraceae</taxon>
        <taxon>Odoribacter</taxon>
    </lineage>
</organism>
<evidence type="ECO:0000313" key="7">
    <source>
        <dbReference type="Proteomes" id="UP000004892"/>
    </source>
</evidence>
<dbReference type="EMBL" id="ADMC01000019">
    <property type="protein sequence ID" value="EHP48098.1"/>
    <property type="molecule type" value="Genomic_DNA"/>
</dbReference>
<dbReference type="GeneID" id="98068874"/>
<dbReference type="PANTHER" id="PTHR46233">
    <property type="entry name" value="HYDROXYACYLGLUTATHIONE HYDROLASE GLOC"/>
    <property type="match status" value="1"/>
</dbReference>
<keyword evidence="3" id="KW-0378">Hydrolase</keyword>
<dbReference type="Proteomes" id="UP000004892">
    <property type="component" value="Unassembled WGS sequence"/>
</dbReference>
<evidence type="ECO:0000256" key="2">
    <source>
        <dbReference type="ARBA" id="ARBA00022723"/>
    </source>
</evidence>
<dbReference type="AlphaFoldDB" id="H1DGB0"/>
<dbReference type="InterPro" id="IPR051453">
    <property type="entry name" value="MBL_Glyoxalase_II"/>
</dbReference>
<accession>H1DGB0</accession>
<comment type="cofactor">
    <cofactor evidence="1">
        <name>Zn(2+)</name>
        <dbReference type="ChEBI" id="CHEBI:29105"/>
    </cofactor>
</comment>
<proteinExistence type="predicted"/>
<dbReference type="eggNOG" id="COG0491">
    <property type="taxonomic scope" value="Bacteria"/>
</dbReference>
<evidence type="ECO:0000313" key="6">
    <source>
        <dbReference type="EMBL" id="EHP48098.1"/>
    </source>
</evidence>
<dbReference type="RefSeq" id="WP_009136444.1">
    <property type="nucleotide sequence ID" value="NZ_JH594596.1"/>
</dbReference>
<dbReference type="PANTHER" id="PTHR46233:SF3">
    <property type="entry name" value="HYDROXYACYLGLUTATHIONE HYDROLASE GLOC"/>
    <property type="match status" value="1"/>
</dbReference>
<dbReference type="Gene3D" id="3.60.15.10">
    <property type="entry name" value="Ribonuclease Z/Hydroxyacylglutathione hydrolase-like"/>
    <property type="match status" value="1"/>
</dbReference>
<protein>
    <recommendedName>
        <fullName evidence="5">Metallo-beta-lactamase domain-containing protein</fullName>
    </recommendedName>
</protein>
<keyword evidence="7" id="KW-1185">Reference proteome</keyword>
<dbReference type="InterPro" id="IPR001279">
    <property type="entry name" value="Metallo-B-lactamas"/>
</dbReference>
<keyword evidence="4" id="KW-0862">Zinc</keyword>
<gene>
    <name evidence="6" type="ORF">HMPREF9449_01296</name>
</gene>
<dbReference type="GO" id="GO:0046872">
    <property type="term" value="F:metal ion binding"/>
    <property type="evidence" value="ECO:0007669"/>
    <property type="project" value="UniProtKB-KW"/>
</dbReference>